<dbReference type="InterPro" id="IPR057268">
    <property type="entry name" value="Ribosomal_L18"/>
</dbReference>
<dbReference type="EMBL" id="LCIJ01000005">
    <property type="protein sequence ID" value="KKT52941.1"/>
    <property type="molecule type" value="Genomic_DNA"/>
</dbReference>
<protein>
    <recommendedName>
        <fullName evidence="6 7">Large ribosomal subunit protein uL18</fullName>
    </recommendedName>
</protein>
<dbReference type="PATRIC" id="fig|1620410.3.peg.133"/>
<dbReference type="GO" id="GO:0006412">
    <property type="term" value="P:translation"/>
    <property type="evidence" value="ECO:0007669"/>
    <property type="project" value="UniProtKB-UniRule"/>
</dbReference>
<proteinExistence type="inferred from homology"/>
<dbReference type="Pfam" id="PF00861">
    <property type="entry name" value="Ribosomal_L18p"/>
    <property type="match status" value="1"/>
</dbReference>
<dbReference type="AlphaFoldDB" id="A0A0G1I0I8"/>
<evidence type="ECO:0000256" key="4">
    <source>
        <dbReference type="ARBA" id="ARBA00022980"/>
    </source>
</evidence>
<dbReference type="NCBIfam" id="TIGR00060">
    <property type="entry name" value="L18_bact"/>
    <property type="match status" value="1"/>
</dbReference>
<keyword evidence="3 7" id="KW-0694">RNA-binding</keyword>
<evidence type="ECO:0000256" key="1">
    <source>
        <dbReference type="ARBA" id="ARBA00007116"/>
    </source>
</evidence>
<evidence type="ECO:0000313" key="10">
    <source>
        <dbReference type="Proteomes" id="UP000034752"/>
    </source>
</evidence>
<name>A0A0G1I0I8_UNCK3</name>
<keyword evidence="4 7" id="KW-0689">Ribosomal protein</keyword>
<evidence type="ECO:0000256" key="3">
    <source>
        <dbReference type="ARBA" id="ARBA00022884"/>
    </source>
</evidence>
<comment type="function">
    <text evidence="7">This is one of the proteins that bind and probably mediate the attachment of the 5S RNA into the large ribosomal subunit, where it forms part of the central protuberance.</text>
</comment>
<dbReference type="PANTHER" id="PTHR12899">
    <property type="entry name" value="39S RIBOSOMAL PROTEIN L18, MITOCHONDRIAL"/>
    <property type="match status" value="1"/>
</dbReference>
<dbReference type="InterPro" id="IPR005484">
    <property type="entry name" value="Ribosomal_uL18_bac/plant/anim"/>
</dbReference>
<dbReference type="GO" id="GO:0022625">
    <property type="term" value="C:cytosolic large ribosomal subunit"/>
    <property type="evidence" value="ECO:0007669"/>
    <property type="project" value="TreeGrafter"/>
</dbReference>
<gene>
    <name evidence="7" type="primary">rplR</name>
    <name evidence="9" type="ORF">VE96_C0005G0030</name>
</gene>
<comment type="similarity">
    <text evidence="1 7">Belongs to the universal ribosomal protein uL18 family.</text>
</comment>
<dbReference type="Proteomes" id="UP000034752">
    <property type="component" value="Unassembled WGS sequence"/>
</dbReference>
<dbReference type="GO" id="GO:0003735">
    <property type="term" value="F:structural constituent of ribosome"/>
    <property type="evidence" value="ECO:0007669"/>
    <property type="project" value="InterPro"/>
</dbReference>
<comment type="subunit">
    <text evidence="7">Part of the 50S ribosomal subunit; part of the 5S rRNA/L5/L18/L25 subcomplex. Contacts the 5S and 23S rRNAs.</text>
</comment>
<feature type="compositionally biased region" description="Basic residues" evidence="8">
    <location>
        <begin position="8"/>
        <end position="18"/>
    </location>
</feature>
<evidence type="ECO:0000256" key="2">
    <source>
        <dbReference type="ARBA" id="ARBA00022730"/>
    </source>
</evidence>
<comment type="caution">
    <text evidence="9">The sequence shown here is derived from an EMBL/GenBank/DDBJ whole genome shotgun (WGS) entry which is preliminary data.</text>
</comment>
<reference evidence="9 10" key="1">
    <citation type="journal article" date="2015" name="Nature">
        <title>rRNA introns, odd ribosomes, and small enigmatic genomes across a large radiation of phyla.</title>
        <authorList>
            <person name="Brown C.T."/>
            <person name="Hug L.A."/>
            <person name="Thomas B.C."/>
            <person name="Sharon I."/>
            <person name="Castelle C.J."/>
            <person name="Singh A."/>
            <person name="Wilkins M.J."/>
            <person name="Williams K.H."/>
            <person name="Banfield J.F."/>
        </authorList>
    </citation>
    <scope>NUCLEOTIDE SEQUENCE [LARGE SCALE GENOMIC DNA]</scope>
</reference>
<dbReference type="FunFam" id="3.30.420.100:FF:000001">
    <property type="entry name" value="50S ribosomal protein L18"/>
    <property type="match status" value="1"/>
</dbReference>
<accession>A0A0G1I0I8</accession>
<evidence type="ECO:0000313" key="9">
    <source>
        <dbReference type="EMBL" id="KKT52941.1"/>
    </source>
</evidence>
<evidence type="ECO:0000256" key="7">
    <source>
        <dbReference type="HAMAP-Rule" id="MF_01337"/>
    </source>
</evidence>
<evidence type="ECO:0000256" key="6">
    <source>
        <dbReference type="ARBA" id="ARBA00035197"/>
    </source>
</evidence>
<keyword evidence="5 7" id="KW-0687">Ribonucleoprotein</keyword>
<dbReference type="InterPro" id="IPR004389">
    <property type="entry name" value="Ribosomal_uL18_bac-type"/>
</dbReference>
<dbReference type="Gene3D" id="3.30.420.100">
    <property type="match status" value="1"/>
</dbReference>
<dbReference type="GO" id="GO:0008097">
    <property type="term" value="F:5S rRNA binding"/>
    <property type="evidence" value="ECO:0007669"/>
    <property type="project" value="TreeGrafter"/>
</dbReference>
<sequence length="114" mass="12552">MKNSRTTSRAKRHRRVRSSIKGTAERPRLAVHKSLRNLQVQLIDDVAHKTLAEASTLTSKSVSNMVLAETIGKTVAEAALKLNIKEVVFDRGGYIYHGQIKALAEAARAVGLKF</sequence>
<evidence type="ECO:0000256" key="8">
    <source>
        <dbReference type="SAM" id="MobiDB-lite"/>
    </source>
</evidence>
<organism evidence="9 10">
    <name type="scientific">candidate division Kazan bacterium GW2011_GWA1_44_22</name>
    <dbReference type="NCBI Taxonomy" id="1620410"/>
    <lineage>
        <taxon>Bacteria</taxon>
        <taxon>Bacteria division Kazan-3B-28</taxon>
    </lineage>
</organism>
<dbReference type="PANTHER" id="PTHR12899:SF3">
    <property type="entry name" value="LARGE RIBOSOMAL SUBUNIT PROTEIN UL18M"/>
    <property type="match status" value="1"/>
</dbReference>
<feature type="region of interest" description="Disordered" evidence="8">
    <location>
        <begin position="1"/>
        <end position="23"/>
    </location>
</feature>
<evidence type="ECO:0000256" key="5">
    <source>
        <dbReference type="ARBA" id="ARBA00023274"/>
    </source>
</evidence>
<keyword evidence="2 7" id="KW-0699">rRNA-binding</keyword>
<dbReference type="SUPFAM" id="SSF53137">
    <property type="entry name" value="Translational machinery components"/>
    <property type="match status" value="1"/>
</dbReference>
<dbReference type="CDD" id="cd00432">
    <property type="entry name" value="Ribosomal_L18_L5e"/>
    <property type="match status" value="1"/>
</dbReference>
<dbReference type="HAMAP" id="MF_01337_B">
    <property type="entry name" value="Ribosomal_uL18_B"/>
    <property type="match status" value="1"/>
</dbReference>